<dbReference type="OrthoDB" id="10252171at2759"/>
<sequence>SLTEGPRYAAETRESPQKSTRVADGDEDLDKTPTTPTSPVFKRFPPTTPTSPTPKGTLKLNEIPRRGTAQKVGTARKASIADENEDALEERVEKALAAARERRRSSATRLPFVLRSPDAQARRQSLSSPLSSPTRSPRKAVAEEQPHPQPQPGPFQLLEGLESGAFGKTLAARDLSTRRVCASSDECLWVMQIHAAFQTDEKIYFVMDLMDHDLLEAIGRGITKDQARKWMAQISTGIQALHDMGLRALADLGTAHVHSHPLSPNCTYTSEYVGTPPYMAPELVSIGNLLHRGMEPAEYSLCYGVQVDWWALGCVFWDMLTGEEQHDLKQYIEMFRKGQGVQYLRSRAPDMTQWEERLLAGLLDVNEDRRFLFHDIRLEGYFKRNGLNEFDNLTGRTRVSRSLYRPEKAHYQLCDTRDLEVVDLFETTRERTTRLRRLSYESDSTTNSDDPERTWRRFAWISPKGMWSDWAAPEKLGF</sequence>
<dbReference type="AlphaFoldDB" id="A0A4Y9ZQP3"/>
<evidence type="ECO:0000256" key="7">
    <source>
        <dbReference type="ARBA" id="ARBA00047899"/>
    </source>
</evidence>
<evidence type="ECO:0000256" key="5">
    <source>
        <dbReference type="ARBA" id="ARBA00022777"/>
    </source>
</evidence>
<evidence type="ECO:0000256" key="8">
    <source>
        <dbReference type="ARBA" id="ARBA00048679"/>
    </source>
</evidence>
<protein>
    <recommendedName>
        <fullName evidence="1">non-specific serine/threonine protein kinase</fullName>
        <ecNumber evidence="1">2.7.11.1</ecNumber>
    </recommendedName>
</protein>
<feature type="region of interest" description="Disordered" evidence="9">
    <location>
        <begin position="101"/>
        <end position="159"/>
    </location>
</feature>
<feature type="compositionally biased region" description="Low complexity" evidence="9">
    <location>
        <begin position="122"/>
        <end position="135"/>
    </location>
</feature>
<feature type="compositionally biased region" description="Basic and acidic residues" evidence="9">
    <location>
        <begin position="10"/>
        <end position="24"/>
    </location>
</feature>
<dbReference type="EC" id="2.7.11.1" evidence="1"/>
<evidence type="ECO:0000256" key="1">
    <source>
        <dbReference type="ARBA" id="ARBA00012513"/>
    </source>
</evidence>
<dbReference type="InterPro" id="IPR011009">
    <property type="entry name" value="Kinase-like_dom_sf"/>
</dbReference>
<keyword evidence="2" id="KW-0723">Serine/threonine-protein kinase</keyword>
<feature type="non-terminal residue" evidence="11">
    <location>
        <position position="1"/>
    </location>
</feature>
<dbReference type="SMART" id="SM00220">
    <property type="entry name" value="S_TKc"/>
    <property type="match status" value="1"/>
</dbReference>
<accession>A0A4Y9ZQP3</accession>
<dbReference type="Pfam" id="PF00069">
    <property type="entry name" value="Pkinase"/>
    <property type="match status" value="1"/>
</dbReference>
<dbReference type="PROSITE" id="PS50011">
    <property type="entry name" value="PROTEIN_KINASE_DOM"/>
    <property type="match status" value="1"/>
</dbReference>
<dbReference type="InterPro" id="IPR000719">
    <property type="entry name" value="Prot_kinase_dom"/>
</dbReference>
<evidence type="ECO:0000313" key="12">
    <source>
        <dbReference type="Proteomes" id="UP000298061"/>
    </source>
</evidence>
<proteinExistence type="predicted"/>
<dbReference type="Gene3D" id="3.30.200.20">
    <property type="entry name" value="Phosphorylase Kinase, domain 1"/>
    <property type="match status" value="1"/>
</dbReference>
<name>A0A4Y9ZQP3_9AGAM</name>
<evidence type="ECO:0000256" key="2">
    <source>
        <dbReference type="ARBA" id="ARBA00022527"/>
    </source>
</evidence>
<keyword evidence="6" id="KW-0067">ATP-binding</keyword>
<keyword evidence="3" id="KW-0808">Transferase</keyword>
<dbReference type="GO" id="GO:0005524">
    <property type="term" value="F:ATP binding"/>
    <property type="evidence" value="ECO:0007669"/>
    <property type="project" value="UniProtKB-KW"/>
</dbReference>
<dbReference type="PANTHER" id="PTHR24356">
    <property type="entry name" value="SERINE/THREONINE-PROTEIN KINASE"/>
    <property type="match status" value="1"/>
</dbReference>
<keyword evidence="12" id="KW-1185">Reference proteome</keyword>
<dbReference type="SUPFAM" id="SSF56112">
    <property type="entry name" value="Protein kinase-like (PK-like)"/>
    <property type="match status" value="1"/>
</dbReference>
<feature type="domain" description="Protein kinase" evidence="10">
    <location>
        <begin position="58"/>
        <end position="382"/>
    </location>
</feature>
<dbReference type="STRING" id="135208.A0A4Y9ZQP3"/>
<dbReference type="EMBL" id="SFCI01001165">
    <property type="protein sequence ID" value="TFY76574.1"/>
    <property type="molecule type" value="Genomic_DNA"/>
</dbReference>
<feature type="region of interest" description="Disordered" evidence="9">
    <location>
        <begin position="1"/>
        <end position="87"/>
    </location>
</feature>
<evidence type="ECO:0000313" key="11">
    <source>
        <dbReference type="EMBL" id="TFY76574.1"/>
    </source>
</evidence>
<organism evidence="11 12">
    <name type="scientific">Hericium alpestre</name>
    <dbReference type="NCBI Taxonomy" id="135208"/>
    <lineage>
        <taxon>Eukaryota</taxon>
        <taxon>Fungi</taxon>
        <taxon>Dikarya</taxon>
        <taxon>Basidiomycota</taxon>
        <taxon>Agaricomycotina</taxon>
        <taxon>Agaricomycetes</taxon>
        <taxon>Russulales</taxon>
        <taxon>Hericiaceae</taxon>
        <taxon>Hericium</taxon>
    </lineage>
</organism>
<keyword evidence="4" id="KW-0547">Nucleotide-binding</keyword>
<dbReference type="InterPro" id="IPR050236">
    <property type="entry name" value="Ser_Thr_kinase_AGC"/>
</dbReference>
<dbReference type="GO" id="GO:0035556">
    <property type="term" value="P:intracellular signal transduction"/>
    <property type="evidence" value="ECO:0007669"/>
    <property type="project" value="TreeGrafter"/>
</dbReference>
<keyword evidence="5" id="KW-0418">Kinase</keyword>
<evidence type="ECO:0000256" key="6">
    <source>
        <dbReference type="ARBA" id="ARBA00022840"/>
    </source>
</evidence>
<dbReference type="GO" id="GO:0004674">
    <property type="term" value="F:protein serine/threonine kinase activity"/>
    <property type="evidence" value="ECO:0007669"/>
    <property type="project" value="UniProtKB-KW"/>
</dbReference>
<comment type="catalytic activity">
    <reaction evidence="7">
        <text>L-threonyl-[protein] + ATP = O-phospho-L-threonyl-[protein] + ADP + H(+)</text>
        <dbReference type="Rhea" id="RHEA:46608"/>
        <dbReference type="Rhea" id="RHEA-COMP:11060"/>
        <dbReference type="Rhea" id="RHEA-COMP:11605"/>
        <dbReference type="ChEBI" id="CHEBI:15378"/>
        <dbReference type="ChEBI" id="CHEBI:30013"/>
        <dbReference type="ChEBI" id="CHEBI:30616"/>
        <dbReference type="ChEBI" id="CHEBI:61977"/>
        <dbReference type="ChEBI" id="CHEBI:456216"/>
        <dbReference type="EC" id="2.7.11.1"/>
    </reaction>
</comment>
<comment type="caution">
    <text evidence="11">The sequence shown here is derived from an EMBL/GenBank/DDBJ whole genome shotgun (WGS) entry which is preliminary data.</text>
</comment>
<evidence type="ECO:0000256" key="9">
    <source>
        <dbReference type="SAM" id="MobiDB-lite"/>
    </source>
</evidence>
<evidence type="ECO:0000256" key="3">
    <source>
        <dbReference type="ARBA" id="ARBA00022679"/>
    </source>
</evidence>
<dbReference type="Gene3D" id="1.10.510.10">
    <property type="entry name" value="Transferase(Phosphotransferase) domain 1"/>
    <property type="match status" value="2"/>
</dbReference>
<comment type="catalytic activity">
    <reaction evidence="8">
        <text>L-seryl-[protein] + ATP = O-phospho-L-seryl-[protein] + ADP + H(+)</text>
        <dbReference type="Rhea" id="RHEA:17989"/>
        <dbReference type="Rhea" id="RHEA-COMP:9863"/>
        <dbReference type="Rhea" id="RHEA-COMP:11604"/>
        <dbReference type="ChEBI" id="CHEBI:15378"/>
        <dbReference type="ChEBI" id="CHEBI:29999"/>
        <dbReference type="ChEBI" id="CHEBI:30616"/>
        <dbReference type="ChEBI" id="CHEBI:83421"/>
        <dbReference type="ChEBI" id="CHEBI:456216"/>
        <dbReference type="EC" id="2.7.11.1"/>
    </reaction>
</comment>
<reference evidence="11 12" key="1">
    <citation type="submission" date="2019-02" db="EMBL/GenBank/DDBJ databases">
        <title>Genome sequencing of the rare red list fungi Hericium alpestre (H. flagellum).</title>
        <authorList>
            <person name="Buettner E."/>
            <person name="Kellner H."/>
        </authorList>
    </citation>
    <scope>NUCLEOTIDE SEQUENCE [LARGE SCALE GENOMIC DNA]</scope>
    <source>
        <strain evidence="11 12">DSM 108284</strain>
    </source>
</reference>
<evidence type="ECO:0000256" key="4">
    <source>
        <dbReference type="ARBA" id="ARBA00022741"/>
    </source>
</evidence>
<evidence type="ECO:0000259" key="10">
    <source>
        <dbReference type="PROSITE" id="PS50011"/>
    </source>
</evidence>
<dbReference type="PANTHER" id="PTHR24356:SF390">
    <property type="entry name" value="PROTEIN KINASE C, BRAIN ISOZYME-RELATED"/>
    <property type="match status" value="1"/>
</dbReference>
<gene>
    <name evidence="11" type="ORF">EWM64_g7439</name>
</gene>
<dbReference type="Proteomes" id="UP000298061">
    <property type="component" value="Unassembled WGS sequence"/>
</dbReference>